<evidence type="ECO:0000256" key="1">
    <source>
        <dbReference type="ARBA" id="ARBA00023157"/>
    </source>
</evidence>
<dbReference type="GO" id="GO:0031012">
    <property type="term" value="C:extracellular matrix"/>
    <property type="evidence" value="ECO:0007669"/>
    <property type="project" value="TreeGrafter"/>
</dbReference>
<dbReference type="InterPro" id="IPR050780">
    <property type="entry name" value="Mucin_vWF_Thrombospondin_sf"/>
</dbReference>
<name>A0A091FTF8_CUCCA</name>
<gene>
    <name evidence="4" type="ORF">N303_04250</name>
</gene>
<dbReference type="SMART" id="SM00216">
    <property type="entry name" value="VWD"/>
    <property type="match status" value="1"/>
</dbReference>
<dbReference type="GO" id="GO:0005615">
    <property type="term" value="C:extracellular space"/>
    <property type="evidence" value="ECO:0007669"/>
    <property type="project" value="TreeGrafter"/>
</dbReference>
<evidence type="ECO:0000259" key="3">
    <source>
        <dbReference type="PROSITE" id="PS51233"/>
    </source>
</evidence>
<organism evidence="4 5">
    <name type="scientific">Cuculus canorus</name>
    <name type="common">Common cuckoo</name>
    <dbReference type="NCBI Taxonomy" id="55661"/>
    <lineage>
        <taxon>Eukaryota</taxon>
        <taxon>Metazoa</taxon>
        <taxon>Chordata</taxon>
        <taxon>Craniata</taxon>
        <taxon>Vertebrata</taxon>
        <taxon>Euteleostomi</taxon>
        <taxon>Archelosauria</taxon>
        <taxon>Archosauria</taxon>
        <taxon>Dinosauria</taxon>
        <taxon>Saurischia</taxon>
        <taxon>Theropoda</taxon>
        <taxon>Coelurosauria</taxon>
        <taxon>Aves</taxon>
        <taxon>Neognathae</taxon>
        <taxon>Neoaves</taxon>
        <taxon>Otidimorphae</taxon>
        <taxon>Cuculiformes</taxon>
        <taxon>Cuculidae</taxon>
        <taxon>Cuculus</taxon>
    </lineage>
</organism>
<reference evidence="4 5" key="1">
    <citation type="submission" date="2014-04" db="EMBL/GenBank/DDBJ databases">
        <title>Genome evolution of avian class.</title>
        <authorList>
            <person name="Zhang G."/>
            <person name="Li C."/>
        </authorList>
    </citation>
    <scope>NUCLEOTIDE SEQUENCE [LARGE SCALE GENOMIC DNA]</scope>
    <source>
        <strain evidence="4">BGI_N303</strain>
    </source>
</reference>
<evidence type="ECO:0000313" key="5">
    <source>
        <dbReference type="Proteomes" id="UP000053760"/>
    </source>
</evidence>
<sequence length="159" mass="17908">ENCEMVDGQPKCFQEAFSTCWTMGGSHYQSFDGQPFHFMGSCTYTLVKTCHSDPTGSTFNIEIQKEHKDISKTSSIASLVIEVYDVTVAAVHSENGIVRVNHLRSHLPISISQGRIQLEQNGRFLQVTTDFKLKVFYDWEDHVVVKLPKKFSGKVCGLC</sequence>
<dbReference type="PANTHER" id="PTHR11339:SF373">
    <property type="entry name" value="VWFD DOMAIN-CONTAINING PROTEIN"/>
    <property type="match status" value="1"/>
</dbReference>
<dbReference type="PROSITE" id="PS51233">
    <property type="entry name" value="VWFD"/>
    <property type="match status" value="1"/>
</dbReference>
<feature type="non-terminal residue" evidence="4">
    <location>
        <position position="1"/>
    </location>
</feature>
<accession>A0A091FTF8</accession>
<dbReference type="AlphaFoldDB" id="A0A091FTF8"/>
<evidence type="ECO:0000256" key="2">
    <source>
        <dbReference type="ARBA" id="ARBA00023180"/>
    </source>
</evidence>
<dbReference type="EMBL" id="KL447329">
    <property type="protein sequence ID" value="KFO72474.1"/>
    <property type="molecule type" value="Genomic_DNA"/>
</dbReference>
<proteinExistence type="predicted"/>
<dbReference type="PANTHER" id="PTHR11339">
    <property type="entry name" value="EXTRACELLULAR MATRIX GLYCOPROTEIN RELATED"/>
    <property type="match status" value="1"/>
</dbReference>
<feature type="non-terminal residue" evidence="4">
    <location>
        <position position="159"/>
    </location>
</feature>
<keyword evidence="1" id="KW-1015">Disulfide bond</keyword>
<feature type="domain" description="VWFD" evidence="3">
    <location>
        <begin position="18"/>
        <end position="159"/>
    </location>
</feature>
<protein>
    <submittedName>
        <fullName evidence="4">IgGFc-binding protein</fullName>
    </submittedName>
</protein>
<keyword evidence="5" id="KW-1185">Reference proteome</keyword>
<dbReference type="Proteomes" id="UP000053760">
    <property type="component" value="Unassembled WGS sequence"/>
</dbReference>
<dbReference type="Pfam" id="PF00094">
    <property type="entry name" value="VWD"/>
    <property type="match status" value="1"/>
</dbReference>
<evidence type="ECO:0000313" key="4">
    <source>
        <dbReference type="EMBL" id="KFO72474.1"/>
    </source>
</evidence>
<keyword evidence="2" id="KW-0325">Glycoprotein</keyword>
<dbReference type="STRING" id="55661.A0A091FTF8"/>
<dbReference type="InterPro" id="IPR001846">
    <property type="entry name" value="VWF_type-D"/>
</dbReference>